<dbReference type="EMBL" id="JADAQX010000094">
    <property type="protein sequence ID" value="KAF8822050.1"/>
    <property type="molecule type" value="Genomic_DNA"/>
</dbReference>
<sequence>MEFYFIFLFIFCIGDAAHVLPPAGGLGMNLGIADAMNLCWKLARSYTIKDKTFNISQRSHMDTPAVLSLSSESIQTLLNSYTIERQLVAQYTCQVAIQNFKRSLTIPKCFGFHWPLAEQSAEILSFLRTSFKNSQWAEMPSTFKSRCDAFLKEGFETAFSFGKKVLPSLTEIYYFRESRQEVIQGYLRNPHTNLSLIYPGTDLGYAYPPMNIVRKATEGMPLLKTSKSPFRYEPTAWIGGRIPHVIIYTTLDKAENTNRVFKLSTLDLPFIHSPPSLYCILTFSKKSISLVENALSSLYNKQTIPAEKVMSDQPISSDFQPCFLVCWTTDELRNTSSPCIQINEQLFCISEKELEQVGIESSTQTLSKSICHHVWSSRKTLEKFIQTIGYDLTEEIVVFLRPDSHILSIIHASTATEAFIDLMKPMLL</sequence>
<reference evidence="5 6" key="1">
    <citation type="journal article" date="2020" name="bioRxiv">
        <title>Metabolic contributions of an alphaproteobacterial endosymbiont in the apicomplexan Cardiosporidium cionae.</title>
        <authorList>
            <person name="Hunter E.S."/>
            <person name="Paight C.J."/>
            <person name="Lane C.E."/>
        </authorList>
    </citation>
    <scope>NUCLEOTIDE SEQUENCE [LARGE SCALE GENOMIC DNA]</scope>
    <source>
        <strain evidence="5">ESH_2018</strain>
    </source>
</reference>
<dbReference type="Proteomes" id="UP000823046">
    <property type="component" value="Unassembled WGS sequence"/>
</dbReference>
<accession>A0ABQ7JDG9</accession>
<keyword evidence="2" id="KW-0274">FAD</keyword>
<proteinExistence type="predicted"/>
<keyword evidence="1" id="KW-0285">Flavoprotein</keyword>
<evidence type="ECO:0000256" key="2">
    <source>
        <dbReference type="ARBA" id="ARBA00022827"/>
    </source>
</evidence>
<evidence type="ECO:0000313" key="6">
    <source>
        <dbReference type="Proteomes" id="UP000823046"/>
    </source>
</evidence>
<evidence type="ECO:0000256" key="3">
    <source>
        <dbReference type="SAM" id="SignalP"/>
    </source>
</evidence>
<feature type="signal peptide" evidence="3">
    <location>
        <begin position="1"/>
        <end position="16"/>
    </location>
</feature>
<dbReference type="PANTHER" id="PTHR43004">
    <property type="entry name" value="TRK SYSTEM POTASSIUM UPTAKE PROTEIN"/>
    <property type="match status" value="1"/>
</dbReference>
<dbReference type="InterPro" id="IPR002938">
    <property type="entry name" value="FAD-bd"/>
</dbReference>
<organism evidence="5 6">
    <name type="scientific">Cardiosporidium cionae</name>
    <dbReference type="NCBI Taxonomy" id="476202"/>
    <lineage>
        <taxon>Eukaryota</taxon>
        <taxon>Sar</taxon>
        <taxon>Alveolata</taxon>
        <taxon>Apicomplexa</taxon>
        <taxon>Aconoidasida</taxon>
        <taxon>Nephromycida</taxon>
        <taxon>Cardiosporidium</taxon>
    </lineage>
</organism>
<dbReference type="InterPro" id="IPR050641">
    <property type="entry name" value="RIFMO-like"/>
</dbReference>
<dbReference type="PRINTS" id="PR00420">
    <property type="entry name" value="RNGMNOXGNASE"/>
</dbReference>
<evidence type="ECO:0000259" key="4">
    <source>
        <dbReference type="Pfam" id="PF01494"/>
    </source>
</evidence>
<dbReference type="Gene3D" id="3.50.50.60">
    <property type="entry name" value="FAD/NAD(P)-binding domain"/>
    <property type="match status" value="1"/>
</dbReference>
<dbReference type="PANTHER" id="PTHR43004:SF6">
    <property type="entry name" value="FAD_NAD(P)-BINDING OXIDOREDUCTASE FAMILY PROTEIN"/>
    <property type="match status" value="1"/>
</dbReference>
<protein>
    <submittedName>
        <fullName evidence="5">FAD binding domain-containing protein</fullName>
    </submittedName>
</protein>
<dbReference type="InterPro" id="IPR036188">
    <property type="entry name" value="FAD/NAD-bd_sf"/>
</dbReference>
<evidence type="ECO:0000256" key="1">
    <source>
        <dbReference type="ARBA" id="ARBA00022630"/>
    </source>
</evidence>
<keyword evidence="6" id="KW-1185">Reference proteome</keyword>
<keyword evidence="3" id="KW-0732">Signal</keyword>
<gene>
    <name evidence="5" type="ORF">IE077_001180</name>
</gene>
<dbReference type="Gene3D" id="3.40.30.120">
    <property type="match status" value="1"/>
</dbReference>
<evidence type="ECO:0000313" key="5">
    <source>
        <dbReference type="EMBL" id="KAF8822050.1"/>
    </source>
</evidence>
<feature type="chain" id="PRO_5045908829" evidence="3">
    <location>
        <begin position="17"/>
        <end position="428"/>
    </location>
</feature>
<comment type="caution">
    <text evidence="5">The sequence shown here is derived from an EMBL/GenBank/DDBJ whole genome shotgun (WGS) entry which is preliminary data.</text>
</comment>
<name>A0ABQ7JDG9_9APIC</name>
<dbReference type="SUPFAM" id="SSF51905">
    <property type="entry name" value="FAD/NAD(P)-binding domain"/>
    <property type="match status" value="1"/>
</dbReference>
<feature type="domain" description="FAD-binding" evidence="4">
    <location>
        <begin position="10"/>
        <end position="47"/>
    </location>
</feature>
<dbReference type="Pfam" id="PF01494">
    <property type="entry name" value="FAD_binding_3"/>
    <property type="match status" value="1"/>
</dbReference>